<evidence type="ECO:0000313" key="2">
    <source>
        <dbReference type="EMBL" id="PRH87737.1"/>
    </source>
</evidence>
<dbReference type="Proteomes" id="UP000237682">
    <property type="component" value="Unassembled WGS sequence"/>
</dbReference>
<dbReference type="RefSeq" id="WP_105861404.1">
    <property type="nucleotide sequence ID" value="NZ_PUEJ01000003.1"/>
</dbReference>
<accession>A0A2S9QEG8</accession>
<evidence type="ECO:0000259" key="1">
    <source>
        <dbReference type="Pfam" id="PF09361"/>
    </source>
</evidence>
<dbReference type="InterPro" id="IPR018968">
    <property type="entry name" value="Phasin"/>
</dbReference>
<comment type="caution">
    <text evidence="2">The sequence shown here is derived from an EMBL/GenBank/DDBJ whole genome shotgun (WGS) entry which is preliminary data.</text>
</comment>
<proteinExistence type="predicted"/>
<dbReference type="AlphaFoldDB" id="A0A2S9QEG8"/>
<reference evidence="2 3" key="1">
    <citation type="submission" date="2018-02" db="EMBL/GenBank/DDBJ databases">
        <title>Whole genome sequencing of endophytic bacterium.</title>
        <authorList>
            <person name="Eedara R."/>
            <person name="Podile A.R."/>
        </authorList>
    </citation>
    <scope>NUCLEOTIDE SEQUENCE [LARGE SCALE GENOMIC DNA]</scope>
    <source>
        <strain evidence="2 3">RP1T</strain>
    </source>
</reference>
<dbReference type="EMBL" id="PUEJ01000003">
    <property type="protein sequence ID" value="PRH87737.1"/>
    <property type="molecule type" value="Genomic_DNA"/>
</dbReference>
<dbReference type="NCBIfam" id="TIGR01985">
    <property type="entry name" value="phasin_2"/>
    <property type="match status" value="1"/>
</dbReference>
<dbReference type="InterPro" id="IPR010234">
    <property type="entry name" value="Phasin_subfam-2"/>
</dbReference>
<dbReference type="OrthoDB" id="8479257at2"/>
<keyword evidence="3" id="KW-1185">Reference proteome</keyword>
<sequence length="149" mass="15851">MVAAKNKTETELAFENLSKLEIPASVRDFAEKGAAQAKDTYAKIKVATEEASSAFEGAYSTASKGVSTLGLKVLESARTNTNASFDHAIALFGVKTFSDVIELNTAFLRKQAEAVSAQAKEFGELAQKVANETIAPVKAQVEKTFKSVA</sequence>
<evidence type="ECO:0000313" key="3">
    <source>
        <dbReference type="Proteomes" id="UP000237682"/>
    </source>
</evidence>
<feature type="domain" description="Phasin" evidence="1">
    <location>
        <begin position="44"/>
        <end position="141"/>
    </location>
</feature>
<protein>
    <submittedName>
        <fullName evidence="2">Phasin</fullName>
    </submittedName>
</protein>
<organism evidence="2 3">
    <name type="scientific">Labrys okinawensis</name>
    <dbReference type="NCBI Taxonomy" id="346911"/>
    <lineage>
        <taxon>Bacteria</taxon>
        <taxon>Pseudomonadati</taxon>
        <taxon>Pseudomonadota</taxon>
        <taxon>Alphaproteobacteria</taxon>
        <taxon>Hyphomicrobiales</taxon>
        <taxon>Xanthobacteraceae</taxon>
        <taxon>Labrys</taxon>
    </lineage>
</organism>
<dbReference type="Pfam" id="PF09361">
    <property type="entry name" value="Phasin_2"/>
    <property type="match status" value="1"/>
</dbReference>
<name>A0A2S9QEG8_9HYPH</name>
<gene>
    <name evidence="2" type="ORF">C5L14_07340</name>
</gene>